<dbReference type="Gene3D" id="2.30.40.10">
    <property type="entry name" value="Urease, subunit C, domain 1"/>
    <property type="match status" value="1"/>
</dbReference>
<dbReference type="RefSeq" id="WP_305977382.1">
    <property type="nucleotide sequence ID" value="NZ_JAPJDZ010000116.1"/>
</dbReference>
<dbReference type="PANTHER" id="PTHR43135:SF3">
    <property type="entry name" value="ALPHA-D-RIBOSE 1-METHYLPHOSPHONATE 5-TRIPHOSPHATE DIPHOSPHATASE"/>
    <property type="match status" value="1"/>
</dbReference>
<dbReference type="InterPro" id="IPR011059">
    <property type="entry name" value="Metal-dep_hydrolase_composite"/>
</dbReference>
<name>A0ABT9I4A8_9GAMM</name>
<accession>A0ABT9I4A8</accession>
<proteinExistence type="predicted"/>
<comment type="caution">
    <text evidence="2">The sequence shown here is derived from an EMBL/GenBank/DDBJ whole genome shotgun (WGS) entry which is preliminary data.</text>
</comment>
<dbReference type="Proteomes" id="UP001231109">
    <property type="component" value="Unassembled WGS sequence"/>
</dbReference>
<dbReference type="EMBL" id="JAPJDZ010000116">
    <property type="protein sequence ID" value="MDP5138233.1"/>
    <property type="molecule type" value="Genomic_DNA"/>
</dbReference>
<evidence type="ECO:0000259" key="1">
    <source>
        <dbReference type="Pfam" id="PF01979"/>
    </source>
</evidence>
<dbReference type="Pfam" id="PF01979">
    <property type="entry name" value="Amidohydro_1"/>
    <property type="match status" value="1"/>
</dbReference>
<protein>
    <submittedName>
        <fullName evidence="2">Amidohydrolase family protein</fullName>
    </submittedName>
</protein>
<dbReference type="Gene3D" id="3.30.110.90">
    <property type="entry name" value="Amidohydrolase"/>
    <property type="match status" value="1"/>
</dbReference>
<gene>
    <name evidence="2" type="ORF">ORJ04_19990</name>
</gene>
<keyword evidence="3" id="KW-1185">Reference proteome</keyword>
<reference evidence="2 3" key="1">
    <citation type="submission" date="2022-11" db="EMBL/GenBank/DDBJ databases">
        <title>Viruses from the air-sea interface of a natural surface slick.</title>
        <authorList>
            <person name="Rahlff J."/>
            <person name="Holmfeldt K."/>
        </authorList>
    </citation>
    <scope>NUCLEOTIDE SEQUENCE [LARGE SCALE GENOMIC DNA]</scope>
    <source>
        <strain evidence="2 3">SMS4</strain>
    </source>
</reference>
<feature type="non-terminal residue" evidence="2">
    <location>
        <position position="1"/>
    </location>
</feature>
<organism evidence="2 3">
    <name type="scientific">Rheinheimera baltica</name>
    <dbReference type="NCBI Taxonomy" id="67576"/>
    <lineage>
        <taxon>Bacteria</taxon>
        <taxon>Pseudomonadati</taxon>
        <taxon>Pseudomonadota</taxon>
        <taxon>Gammaproteobacteria</taxon>
        <taxon>Chromatiales</taxon>
        <taxon>Chromatiaceae</taxon>
        <taxon>Rheinheimera</taxon>
    </lineage>
</organism>
<dbReference type="SUPFAM" id="SSF51338">
    <property type="entry name" value="Composite domain of metallo-dependent hydrolases"/>
    <property type="match status" value="1"/>
</dbReference>
<evidence type="ECO:0000313" key="2">
    <source>
        <dbReference type="EMBL" id="MDP5138233.1"/>
    </source>
</evidence>
<dbReference type="Gene3D" id="1.20.58.520">
    <property type="entry name" value="Amidohydrolase"/>
    <property type="match status" value="1"/>
</dbReference>
<dbReference type="PANTHER" id="PTHR43135">
    <property type="entry name" value="ALPHA-D-RIBOSE 1-METHYLPHOSPHONATE 5-TRIPHOSPHATE DIPHOSPHATASE"/>
    <property type="match status" value="1"/>
</dbReference>
<evidence type="ECO:0000313" key="3">
    <source>
        <dbReference type="Proteomes" id="UP001231109"/>
    </source>
</evidence>
<feature type="domain" description="Amidohydrolase-related" evidence="1">
    <location>
        <begin position="3"/>
        <end position="88"/>
    </location>
</feature>
<dbReference type="InterPro" id="IPR051781">
    <property type="entry name" value="Metallo-dep_Hydrolase"/>
</dbReference>
<sequence>LLTGTDSGSFGIIPGASVARELELLVAAGLSPFAALNTATRQNAEILGFEKTGIILPGYRANLILLPKDPLTEVAVVEFPVGVMIGGYWLDEQALDAMKSSANNSGAESFFRSLIRVIEMKLFA</sequence>
<dbReference type="InterPro" id="IPR006680">
    <property type="entry name" value="Amidohydro-rel"/>
</dbReference>